<dbReference type="SUPFAM" id="SSF55073">
    <property type="entry name" value="Nucleotide cyclase"/>
    <property type="match status" value="1"/>
</dbReference>
<dbReference type="Pfam" id="PF00990">
    <property type="entry name" value="GGDEF"/>
    <property type="match status" value="1"/>
</dbReference>
<evidence type="ECO:0000256" key="5">
    <source>
        <dbReference type="SAM" id="Phobius"/>
    </source>
</evidence>
<dbReference type="CDD" id="cd01949">
    <property type="entry name" value="GGDEF"/>
    <property type="match status" value="1"/>
</dbReference>
<dbReference type="Gene3D" id="6.10.340.10">
    <property type="match status" value="1"/>
</dbReference>
<dbReference type="AlphaFoldDB" id="A0A5C6W122"/>
<evidence type="ECO:0000313" key="9">
    <source>
        <dbReference type="Proteomes" id="UP000321363"/>
    </source>
</evidence>
<dbReference type="InterPro" id="IPR003660">
    <property type="entry name" value="HAMP_dom"/>
</dbReference>
<dbReference type="FunFam" id="3.30.70.270:FF:000001">
    <property type="entry name" value="Diguanylate cyclase domain protein"/>
    <property type="match status" value="1"/>
</dbReference>
<dbReference type="InterPro" id="IPR043128">
    <property type="entry name" value="Rev_trsase/Diguanyl_cyclase"/>
</dbReference>
<evidence type="ECO:0000259" key="6">
    <source>
        <dbReference type="PROSITE" id="PS50885"/>
    </source>
</evidence>
<comment type="subcellular location">
    <subcellularLocation>
        <location evidence="1">Cell membrane</location>
    </subcellularLocation>
</comment>
<organism evidence="8 9">
    <name type="scientific">Metabacillus litoralis</name>
    <dbReference type="NCBI Taxonomy" id="152268"/>
    <lineage>
        <taxon>Bacteria</taxon>
        <taxon>Bacillati</taxon>
        <taxon>Bacillota</taxon>
        <taxon>Bacilli</taxon>
        <taxon>Bacillales</taxon>
        <taxon>Bacillaceae</taxon>
        <taxon>Metabacillus</taxon>
    </lineage>
</organism>
<dbReference type="InterPro" id="IPR007892">
    <property type="entry name" value="CHASE4"/>
</dbReference>
<evidence type="ECO:0000256" key="3">
    <source>
        <dbReference type="ARBA" id="ARBA00023136"/>
    </source>
</evidence>
<name>A0A5C6W122_9BACI</name>
<dbReference type="PANTHER" id="PTHR46663:SF3">
    <property type="entry name" value="SLL0267 PROTEIN"/>
    <property type="match status" value="1"/>
</dbReference>
<dbReference type="GO" id="GO:0005886">
    <property type="term" value="C:plasma membrane"/>
    <property type="evidence" value="ECO:0007669"/>
    <property type="project" value="UniProtKB-SubCell"/>
</dbReference>
<dbReference type="InterPro" id="IPR052163">
    <property type="entry name" value="DGC-Regulatory_Protein"/>
</dbReference>
<sequence>MTLRKKLLFASIGIITFFMLLIMVIAGMITSKIHSIYEREQVTKQINQTRNLIKNEIENLNQLNLDYAAWVDTSKFIQEKNSEYIESNFTEETFEQNRIDQVIFLNQKGQFVYSSRLNATTGDLAENVAEPDWLDLYHLKKPLSPDEKISGVIQTSEGITLISAHPILNSHYEGPSNGTLIFTRKFDQELISEIGDTIELKLSLFQSIPKELNALKLKNLGEDDLYIHELNDTEIAGYSTLSDLLGNKISYVEVKSERTIYKNGRLLVLLNLVSLLVLVTVICTVIYYTFDKIFASRIIRLKQSVIGVRSCKKLGGRVGEHGEDEIGDLANQINEMLDALETYSEKWKQRANYDSLTNLPNREFLTQLIADEMTKEENFSVFFMDLDGFKDVNDTYGHETGDKLLQVVSERLKNVVRSGDAVSRLGGDEFVLLIKKASDQQIIIDLAERIVKVVSEPFHINGSVISVSASIGIATYPQHGADYRSLVKNADEAMYKAKKNGKNNYYVLK</sequence>
<keyword evidence="4" id="KW-0175">Coiled coil</keyword>
<feature type="domain" description="GGDEF" evidence="7">
    <location>
        <begin position="377"/>
        <end position="509"/>
    </location>
</feature>
<evidence type="ECO:0000256" key="2">
    <source>
        <dbReference type="ARBA" id="ARBA00022475"/>
    </source>
</evidence>
<dbReference type="PROSITE" id="PS50885">
    <property type="entry name" value="HAMP"/>
    <property type="match status" value="1"/>
</dbReference>
<dbReference type="SMART" id="SM00267">
    <property type="entry name" value="GGDEF"/>
    <property type="match status" value="1"/>
</dbReference>
<keyword evidence="3 5" id="KW-0472">Membrane</keyword>
<evidence type="ECO:0000259" key="7">
    <source>
        <dbReference type="PROSITE" id="PS50887"/>
    </source>
</evidence>
<dbReference type="OrthoDB" id="9759607at2"/>
<protein>
    <submittedName>
        <fullName evidence="8">Diguanylate cyclase</fullName>
    </submittedName>
</protein>
<accession>A0A5C6W122</accession>
<feature type="coiled-coil region" evidence="4">
    <location>
        <begin position="39"/>
        <end position="66"/>
    </location>
</feature>
<dbReference type="GO" id="GO:0007165">
    <property type="term" value="P:signal transduction"/>
    <property type="evidence" value="ECO:0007669"/>
    <property type="project" value="InterPro"/>
</dbReference>
<dbReference type="PROSITE" id="PS50887">
    <property type="entry name" value="GGDEF"/>
    <property type="match status" value="1"/>
</dbReference>
<dbReference type="NCBIfam" id="TIGR00254">
    <property type="entry name" value="GGDEF"/>
    <property type="match status" value="1"/>
</dbReference>
<evidence type="ECO:0000256" key="4">
    <source>
        <dbReference type="SAM" id="Coils"/>
    </source>
</evidence>
<dbReference type="PANTHER" id="PTHR46663">
    <property type="entry name" value="DIGUANYLATE CYCLASE DGCT-RELATED"/>
    <property type="match status" value="1"/>
</dbReference>
<keyword evidence="9" id="KW-1185">Reference proteome</keyword>
<dbReference type="InterPro" id="IPR000160">
    <property type="entry name" value="GGDEF_dom"/>
</dbReference>
<dbReference type="EMBL" id="VOQF01000009">
    <property type="protein sequence ID" value="TXC89465.1"/>
    <property type="molecule type" value="Genomic_DNA"/>
</dbReference>
<dbReference type="InterPro" id="IPR029787">
    <property type="entry name" value="Nucleotide_cyclase"/>
</dbReference>
<keyword evidence="5" id="KW-1133">Transmembrane helix</keyword>
<dbReference type="CDD" id="cd06225">
    <property type="entry name" value="HAMP"/>
    <property type="match status" value="1"/>
</dbReference>
<feature type="transmembrane region" description="Helical" evidence="5">
    <location>
        <begin position="266"/>
        <end position="290"/>
    </location>
</feature>
<evidence type="ECO:0000313" key="8">
    <source>
        <dbReference type="EMBL" id="TXC89465.1"/>
    </source>
</evidence>
<keyword evidence="2" id="KW-1003">Cell membrane</keyword>
<comment type="caution">
    <text evidence="8">The sequence shown here is derived from an EMBL/GenBank/DDBJ whole genome shotgun (WGS) entry which is preliminary data.</text>
</comment>
<feature type="domain" description="HAMP" evidence="6">
    <location>
        <begin position="317"/>
        <end position="345"/>
    </location>
</feature>
<reference evidence="8 9" key="1">
    <citation type="journal article" date="2005" name="Int. J. Syst. Evol. Microbiol.">
        <title>Bacillus litoralis sp. nov., isolated from a tidal flat of the Yellow Sea in Korea.</title>
        <authorList>
            <person name="Yoon J.H."/>
            <person name="Oh T.K."/>
        </authorList>
    </citation>
    <scope>NUCLEOTIDE SEQUENCE [LARGE SCALE GENOMIC DNA]</scope>
    <source>
        <strain evidence="8 9">SW-211</strain>
    </source>
</reference>
<dbReference type="Pfam" id="PF05228">
    <property type="entry name" value="CHASE4"/>
    <property type="match status" value="1"/>
</dbReference>
<dbReference type="Gene3D" id="3.30.70.270">
    <property type="match status" value="1"/>
</dbReference>
<evidence type="ECO:0000256" key="1">
    <source>
        <dbReference type="ARBA" id="ARBA00004236"/>
    </source>
</evidence>
<keyword evidence="5" id="KW-0812">Transmembrane</keyword>
<dbReference type="RefSeq" id="WP_146949730.1">
    <property type="nucleotide sequence ID" value="NZ_VOQF01000009.1"/>
</dbReference>
<dbReference type="Proteomes" id="UP000321363">
    <property type="component" value="Unassembled WGS sequence"/>
</dbReference>
<proteinExistence type="predicted"/>
<feature type="transmembrane region" description="Helical" evidence="5">
    <location>
        <begin position="7"/>
        <end position="29"/>
    </location>
</feature>
<gene>
    <name evidence="8" type="ORF">FS935_16410</name>
</gene>